<dbReference type="PANTHER" id="PTHR33498">
    <property type="entry name" value="TRANSPOSASE FOR INSERTION SEQUENCE ELEMENT IS1557"/>
    <property type="match status" value="1"/>
</dbReference>
<feature type="domain" description="Transposase IS204/IS1001/IS1096/IS1165 DDE" evidence="1">
    <location>
        <begin position="1"/>
        <end position="168"/>
    </location>
</feature>
<dbReference type="PANTHER" id="PTHR33498:SF1">
    <property type="entry name" value="TRANSPOSASE FOR INSERTION SEQUENCE ELEMENT IS1557"/>
    <property type="match status" value="1"/>
</dbReference>
<dbReference type="InterPro" id="IPR047951">
    <property type="entry name" value="Transpos_ISL3"/>
</dbReference>
<proteinExistence type="predicted"/>
<keyword evidence="3" id="KW-1185">Reference proteome</keyword>
<dbReference type="RefSeq" id="WP_184656211.1">
    <property type="nucleotide sequence ID" value="NZ_JACHGZ010000004.1"/>
</dbReference>
<evidence type="ECO:0000259" key="1">
    <source>
        <dbReference type="Pfam" id="PF01610"/>
    </source>
</evidence>
<accession>A0A840PQ51</accession>
<evidence type="ECO:0000313" key="3">
    <source>
        <dbReference type="Proteomes" id="UP000557217"/>
    </source>
</evidence>
<organism evidence="2 3">
    <name type="scientific">Ureibacillus thermosphaericus</name>
    <dbReference type="NCBI Taxonomy" id="51173"/>
    <lineage>
        <taxon>Bacteria</taxon>
        <taxon>Bacillati</taxon>
        <taxon>Bacillota</taxon>
        <taxon>Bacilli</taxon>
        <taxon>Bacillales</taxon>
        <taxon>Caryophanaceae</taxon>
        <taxon>Ureibacillus</taxon>
    </lineage>
</organism>
<dbReference type="Proteomes" id="UP000557217">
    <property type="component" value="Unassembled WGS sequence"/>
</dbReference>
<dbReference type="Pfam" id="PF01610">
    <property type="entry name" value="DDE_Tnp_ISL3"/>
    <property type="match status" value="1"/>
</dbReference>
<gene>
    <name evidence="2" type="ORF">HNR36_000538</name>
</gene>
<sequence length="180" mass="21987">LDKFHILQLFSRALNKTRINVMNRDKKNYNKLKKYWKLLLKDQTKLDYKNYKYHRCFKKHMCEVEILHYLIDLDSELKASYELYQYVQHCIKIKDFELLKKTLENKQNIVSSYMKTAIKTINKYINYVENTLKYDYNNGILEGINNKIKVIKRISFGYRSFYHFRNRIFITQNLAKIKTA</sequence>
<dbReference type="AlphaFoldDB" id="A0A840PQ51"/>
<dbReference type="InterPro" id="IPR002560">
    <property type="entry name" value="Transposase_DDE"/>
</dbReference>
<reference evidence="2 3" key="1">
    <citation type="submission" date="2020-08" db="EMBL/GenBank/DDBJ databases">
        <title>Genomic Encyclopedia of Type Strains, Phase IV (KMG-IV): sequencing the most valuable type-strain genomes for metagenomic binning, comparative biology and taxonomic classification.</title>
        <authorList>
            <person name="Goeker M."/>
        </authorList>
    </citation>
    <scope>NUCLEOTIDE SEQUENCE [LARGE SCALE GENOMIC DNA]</scope>
    <source>
        <strain evidence="2 3">DSM 10633</strain>
    </source>
</reference>
<name>A0A840PQ51_URETH</name>
<evidence type="ECO:0000313" key="2">
    <source>
        <dbReference type="EMBL" id="MBB5148153.1"/>
    </source>
</evidence>
<feature type="non-terminal residue" evidence="2">
    <location>
        <position position="1"/>
    </location>
</feature>
<comment type="caution">
    <text evidence="2">The sequence shown here is derived from an EMBL/GenBank/DDBJ whole genome shotgun (WGS) entry which is preliminary data.</text>
</comment>
<protein>
    <submittedName>
        <fullName evidence="2">Transposase</fullName>
    </submittedName>
</protein>
<dbReference type="EMBL" id="JACHGZ010000004">
    <property type="protein sequence ID" value="MBB5148153.1"/>
    <property type="molecule type" value="Genomic_DNA"/>
</dbReference>